<evidence type="ECO:0000256" key="4">
    <source>
        <dbReference type="PROSITE-ProRule" id="PRU10137"/>
    </source>
</evidence>
<name>A0ABQ0B9C2_9FIRM</name>
<dbReference type="PROSITE" id="PS00397">
    <property type="entry name" value="RECOMBINASES_1"/>
    <property type="match status" value="1"/>
</dbReference>
<feature type="domain" description="Resolvase/invertase-type recombinase catalytic" evidence="5">
    <location>
        <begin position="3"/>
        <end position="150"/>
    </location>
</feature>
<dbReference type="InterPro" id="IPR038109">
    <property type="entry name" value="DNA_bind_recomb_sf"/>
</dbReference>
<keyword evidence="3" id="KW-0233">DNA recombination</keyword>
<dbReference type="Proteomes" id="UP001600943">
    <property type="component" value="Unassembled WGS sequence"/>
</dbReference>
<protein>
    <recommendedName>
        <fullName evidence="9">Recombinase family protein</fullName>
    </recommendedName>
</protein>
<keyword evidence="2" id="KW-0238">DNA-binding</keyword>
<dbReference type="InterPro" id="IPR011109">
    <property type="entry name" value="DNA_bind_recombinase_dom"/>
</dbReference>
<dbReference type="RefSeq" id="WP_390405185.1">
    <property type="nucleotide sequence ID" value="NZ_BAABYW010000001.1"/>
</dbReference>
<gene>
    <name evidence="7" type="ORF">K040078D81_21610</name>
</gene>
<dbReference type="Gene3D" id="3.90.1750.20">
    <property type="entry name" value="Putative Large Serine Recombinase, Chain B, Domain 2"/>
    <property type="match status" value="1"/>
</dbReference>
<dbReference type="PANTHER" id="PTHR30461">
    <property type="entry name" value="DNA-INVERTASE FROM LAMBDOID PROPHAGE"/>
    <property type="match status" value="1"/>
</dbReference>
<evidence type="ECO:0000256" key="1">
    <source>
        <dbReference type="ARBA" id="ARBA00022908"/>
    </source>
</evidence>
<dbReference type="InterPro" id="IPR036162">
    <property type="entry name" value="Resolvase-like_N_sf"/>
</dbReference>
<evidence type="ECO:0000313" key="8">
    <source>
        <dbReference type="Proteomes" id="UP001600943"/>
    </source>
</evidence>
<evidence type="ECO:0000259" key="5">
    <source>
        <dbReference type="PROSITE" id="PS51736"/>
    </source>
</evidence>
<proteinExistence type="predicted"/>
<evidence type="ECO:0000259" key="6">
    <source>
        <dbReference type="PROSITE" id="PS51737"/>
    </source>
</evidence>
<feature type="domain" description="Recombinase" evidence="6">
    <location>
        <begin position="158"/>
        <end position="273"/>
    </location>
</feature>
<evidence type="ECO:0000256" key="3">
    <source>
        <dbReference type="ARBA" id="ARBA00023172"/>
    </source>
</evidence>
<dbReference type="PANTHER" id="PTHR30461:SF23">
    <property type="entry name" value="DNA RECOMBINASE-RELATED"/>
    <property type="match status" value="1"/>
</dbReference>
<evidence type="ECO:0000256" key="2">
    <source>
        <dbReference type="ARBA" id="ARBA00023125"/>
    </source>
</evidence>
<dbReference type="InterPro" id="IPR006118">
    <property type="entry name" value="Recombinase_CS"/>
</dbReference>
<dbReference type="InterPro" id="IPR050639">
    <property type="entry name" value="SSR_resolvase"/>
</dbReference>
<evidence type="ECO:0008006" key="9">
    <source>
        <dbReference type="Google" id="ProtNLM"/>
    </source>
</evidence>
<dbReference type="Pfam" id="PF07508">
    <property type="entry name" value="Recombinase"/>
    <property type="match status" value="1"/>
</dbReference>
<organism evidence="7 8">
    <name type="scientific">Blautia hominis</name>
    <dbReference type="NCBI Taxonomy" id="2025493"/>
    <lineage>
        <taxon>Bacteria</taxon>
        <taxon>Bacillati</taxon>
        <taxon>Bacillota</taxon>
        <taxon>Clostridia</taxon>
        <taxon>Lachnospirales</taxon>
        <taxon>Lachnospiraceae</taxon>
        <taxon>Blautia</taxon>
    </lineage>
</organism>
<dbReference type="SMART" id="SM00857">
    <property type="entry name" value="Resolvase"/>
    <property type="match status" value="1"/>
</dbReference>
<evidence type="ECO:0000313" key="7">
    <source>
        <dbReference type="EMBL" id="GAA6408044.1"/>
    </source>
</evidence>
<dbReference type="SUPFAM" id="SSF53041">
    <property type="entry name" value="Resolvase-like"/>
    <property type="match status" value="1"/>
</dbReference>
<feature type="active site" description="O-(5'-phospho-DNA)-serine intermediate" evidence="4">
    <location>
        <position position="11"/>
    </location>
</feature>
<dbReference type="Gene3D" id="3.40.50.1390">
    <property type="entry name" value="Resolvase, N-terminal catalytic domain"/>
    <property type="match status" value="1"/>
</dbReference>
<keyword evidence="8" id="KW-1185">Reference proteome</keyword>
<keyword evidence="1" id="KW-0229">DNA integration</keyword>
<dbReference type="PROSITE" id="PS51736">
    <property type="entry name" value="RECOMBINASES_3"/>
    <property type="match status" value="1"/>
</dbReference>
<dbReference type="Pfam" id="PF00239">
    <property type="entry name" value="Resolvase"/>
    <property type="match status" value="1"/>
</dbReference>
<dbReference type="EMBL" id="BAABYW010000001">
    <property type="protein sequence ID" value="GAA6408044.1"/>
    <property type="molecule type" value="Genomic_DNA"/>
</dbReference>
<sequence>MDKVAIYIRVSTVMQLDKESRGVQRNDLIRYCNDILGIPDYEIFEDAGFSAGSTDRPDYQKMMQHIRAGEITHLLVWKIDRISRNIIDFTDMHQELLALGITFISLAEQFDTSSIVGQALLKMILIFAELERHNAAERSKAVLLSKAQVGEYTGFRIPFGYRRDSDTKEYSIEGSEANIIRLIFDMFNQGTTVYTIAKHLNSLPLKERVKEKWQMPTIERMLTNISYTGALRYNYRSYTSKKERELERLEPYGTDPSDVPNVQIDQLKSTIEKLSVELQQLENTVGTQSIPQVDYLKKCYDFYNQRNLYYLSDIDFSDCFKNISFYDLKHFLQDVIEEISVEDGRIIAIEFCTDQEKGKTHNFS</sequence>
<dbReference type="InterPro" id="IPR006119">
    <property type="entry name" value="Resolv_N"/>
</dbReference>
<reference evidence="7 8" key="1">
    <citation type="submission" date="2024-04" db="EMBL/GenBank/DDBJ databases">
        <title>Defined microbial consortia suppress multidrug-resistant proinflammatory Enterobacteriaceae via ecological control.</title>
        <authorList>
            <person name="Furuichi M."/>
            <person name="Kawaguchi T."/>
            <person name="Pust M."/>
            <person name="Yasuma K."/>
            <person name="Plichta D."/>
            <person name="Hasegawa N."/>
            <person name="Ohya T."/>
            <person name="Bhattarai S."/>
            <person name="Sasajima S."/>
            <person name="Aoto Y."/>
            <person name="Tuganbaev T."/>
            <person name="Yaginuma M."/>
            <person name="Ueda M."/>
            <person name="Okahashi N."/>
            <person name="Amafuji K."/>
            <person name="Kiridooshi Y."/>
            <person name="Sugita K."/>
            <person name="Strazar M."/>
            <person name="Skelly A."/>
            <person name="Suda W."/>
            <person name="Hattori M."/>
            <person name="Nakamoto N."/>
            <person name="Caballero S."/>
            <person name="Norman J."/>
            <person name="Olle B."/>
            <person name="Tanoue T."/>
            <person name="Arita M."/>
            <person name="Bucci V."/>
            <person name="Atarashi K."/>
            <person name="Xavier R."/>
            <person name="Honda K."/>
        </authorList>
    </citation>
    <scope>NUCLEOTIDE SEQUENCE [LARGE SCALE GENOMIC DNA]</scope>
    <source>
        <strain evidence="8">k04-0078-D8-1</strain>
    </source>
</reference>
<dbReference type="PROSITE" id="PS51737">
    <property type="entry name" value="RECOMBINASE_DNA_BIND"/>
    <property type="match status" value="1"/>
</dbReference>
<accession>A0ABQ0B9C2</accession>
<comment type="caution">
    <text evidence="7">The sequence shown here is derived from an EMBL/GenBank/DDBJ whole genome shotgun (WGS) entry which is preliminary data.</text>
</comment>
<dbReference type="CDD" id="cd00338">
    <property type="entry name" value="Ser_Recombinase"/>
    <property type="match status" value="1"/>
</dbReference>